<keyword evidence="3" id="KW-1185">Reference proteome</keyword>
<proteinExistence type="predicted"/>
<evidence type="ECO:0000313" key="1">
    <source>
        <dbReference type="EMBL" id="KFD55199.1"/>
    </source>
</evidence>
<evidence type="ECO:0000313" key="2">
    <source>
        <dbReference type="EMBL" id="KFD65451.1"/>
    </source>
</evidence>
<dbReference type="AlphaFoldDB" id="A0A085MDA3"/>
<dbReference type="Proteomes" id="UP000030758">
    <property type="component" value="Unassembled WGS sequence"/>
</dbReference>
<gene>
    <name evidence="1" type="ORF">M513_03840</name>
    <name evidence="2" type="ORF">M514_03840</name>
</gene>
<reference evidence="1 3" key="1">
    <citation type="journal article" date="2014" name="Nat. Genet.">
        <title>Genome and transcriptome of the porcine whipworm Trichuris suis.</title>
        <authorList>
            <person name="Jex A.R."/>
            <person name="Nejsum P."/>
            <person name="Schwarz E.M."/>
            <person name="Hu L."/>
            <person name="Young N.D."/>
            <person name="Hall R.S."/>
            <person name="Korhonen P.K."/>
            <person name="Liao S."/>
            <person name="Thamsborg S."/>
            <person name="Xia J."/>
            <person name="Xu P."/>
            <person name="Wang S."/>
            <person name="Scheerlinck J.P."/>
            <person name="Hofmann A."/>
            <person name="Sternberg P.W."/>
            <person name="Wang J."/>
            <person name="Gasser R.B."/>
        </authorList>
    </citation>
    <scope>NUCLEOTIDE SEQUENCE [LARGE SCALE GENOMIC DNA]</scope>
    <source>
        <strain evidence="2">DCEP-RM93F</strain>
        <strain evidence="1">DCEP-RM93M</strain>
    </source>
</reference>
<accession>A0A085MDA3</accession>
<dbReference type="Proteomes" id="UP000030764">
    <property type="component" value="Unassembled WGS sequence"/>
</dbReference>
<organism evidence="1 3">
    <name type="scientific">Trichuris suis</name>
    <name type="common">pig whipworm</name>
    <dbReference type="NCBI Taxonomy" id="68888"/>
    <lineage>
        <taxon>Eukaryota</taxon>
        <taxon>Metazoa</taxon>
        <taxon>Ecdysozoa</taxon>
        <taxon>Nematoda</taxon>
        <taxon>Enoplea</taxon>
        <taxon>Dorylaimia</taxon>
        <taxon>Trichinellida</taxon>
        <taxon>Trichuridae</taxon>
        <taxon>Trichuris</taxon>
    </lineage>
</organism>
<evidence type="ECO:0000313" key="3">
    <source>
        <dbReference type="Proteomes" id="UP000030764"/>
    </source>
</evidence>
<name>A0A085MDA3_9BILA</name>
<dbReference type="EMBL" id="KL363201">
    <property type="protein sequence ID" value="KFD55199.1"/>
    <property type="molecule type" value="Genomic_DNA"/>
</dbReference>
<dbReference type="EMBL" id="KL367538">
    <property type="protein sequence ID" value="KFD65451.1"/>
    <property type="molecule type" value="Genomic_DNA"/>
</dbReference>
<sequence>MDARSDEECLAEADSDLAEIRLLLPHTHVGLRCVAAFSSLSIKHTKLEVKHRRFLFQLRGLLFHLKIVRLSCDVAKLILRFKLRRTNFKSTEPANQEQIFENLNGRHLSMASAYWLLLL</sequence>
<feature type="non-terminal residue" evidence="1">
    <location>
        <position position="119"/>
    </location>
</feature>
<protein>
    <submittedName>
        <fullName evidence="1">Uncharacterized protein</fullName>
    </submittedName>
</protein>